<protein>
    <submittedName>
        <fullName evidence="2">Kininogen</fullName>
    </submittedName>
</protein>
<dbReference type="AlphaFoldDB" id="Q6LE95"/>
<sequence length="56" mass="6014">MISRPPGFSPFRLVQVQETKEGTTRLLNSCEYKGRLSKAGAGPAPDHQAEASTVTP</sequence>
<name>Q6LE95_RAT</name>
<feature type="region of interest" description="Disordered" evidence="1">
    <location>
        <begin position="35"/>
        <end position="56"/>
    </location>
</feature>
<reference evidence="2" key="1">
    <citation type="journal article" date="1987" name="J. Biol. Chem.">
        <title>Differing utilization of homologous transcription initiation sites of rat K and T kininogen genes under inflammation condition.</title>
        <authorList>
            <person name="Kitagawa H."/>
            <person name="Kitamura N."/>
            <person name="Hayashida H."/>
            <person name="Miyata T."/>
            <person name="Nakanishi S."/>
        </authorList>
    </citation>
    <scope>NUCLEOTIDE SEQUENCE</scope>
    <source>
        <strain evidence="2">Wistar</strain>
        <tissue evidence="2">Liver</tissue>
    </source>
</reference>
<organism evidence="2">
    <name type="scientific">Rattus norvegicus</name>
    <name type="common">Rat</name>
    <dbReference type="NCBI Taxonomy" id="10116"/>
    <lineage>
        <taxon>Eukaryota</taxon>
        <taxon>Metazoa</taxon>
        <taxon>Chordata</taxon>
        <taxon>Craniata</taxon>
        <taxon>Vertebrata</taxon>
        <taxon>Euteleostomi</taxon>
        <taxon>Mammalia</taxon>
        <taxon>Eutheria</taxon>
        <taxon>Euarchontoglires</taxon>
        <taxon>Glires</taxon>
        <taxon>Rodentia</taxon>
        <taxon>Myomorpha</taxon>
        <taxon>Muroidea</taxon>
        <taxon>Muridae</taxon>
        <taxon>Murinae</taxon>
        <taxon>Rattus</taxon>
    </lineage>
</organism>
<proteinExistence type="predicted"/>
<evidence type="ECO:0000313" key="2">
    <source>
        <dbReference type="EMBL" id="AAA41490.1"/>
    </source>
</evidence>
<dbReference type="PeptideAtlas" id="Q6LE95"/>
<evidence type="ECO:0000256" key="1">
    <source>
        <dbReference type="SAM" id="MobiDB-lite"/>
    </source>
</evidence>
<dbReference type="EMBL" id="L29429">
    <property type="protein sequence ID" value="AAA41490.1"/>
    <property type="molecule type" value="Genomic_DNA"/>
</dbReference>
<accession>Q6LE95</accession>